<sequence>MRSWSPLGKVLVSATDKIPNLRDDELSWIALQWELAVGQDLSAIARVERLTEKTLYVEVAGESWIPALKSLEPRLLVTLNRSFGKDRFTRIRYRENTNFKPKALPAKITKTKIKNSGPQTVNPDGRDIEGLDMIQDSHLKETLARIGRHIKHSASLLALVVLLANCTSMPATQGETSTSGGTEGTSSKAVLQPEINIGQSYAVEKIRKLKEKNPEADLHDPRVYYHYLMGLQNFREARFDKSRDHFAELVKYEPEREEFAQRLVRLSLRTGRLEDARLYATKALERFPKNDNIRMVLADVLAAQGRHQEALNQYGKIFDQDPKNARSKLMMGDLFEKMKRPQEAIEAYRAMTVADTHNPLGFFYLGRALAGDRQFGEAEKELNNALNLRPSLFEARKYLARVMEQQGHYARALEQYKILKKTLPNPEIKKRYEEIEALVVDSNAMENKTLDPLEIKEIPIHALLGAVYYEQAAYLESIDEFRLVLANENDLEIRLIVSKIYEILGRVDQAIIEVEAYRRGAEDQNRVDLLLNLARLYGMDQQMDKSVGLLESALKHEPRNDRLYHSLALAHMALSQYDQAINTIQKAIELDDQKDAYFFELGALYERKGDFQRAVEAMERVIALNPNHSNAHNFIGYLFAMQGLHLDRAIKHLDKALSIQPRNGYFLDSLGWIYFKKGDYNAALEKIKKAMIYVSPDPVLYDHLGDVLFSMKKFSEAHEAWKTSLALTMKKLDDPTGEVPDPSKLKEKLRETREKMKAR</sequence>
<evidence type="ECO:0000256" key="3">
    <source>
        <dbReference type="PROSITE-ProRule" id="PRU00339"/>
    </source>
</evidence>
<evidence type="ECO:0000256" key="4">
    <source>
        <dbReference type="SAM" id="MobiDB-lite"/>
    </source>
</evidence>
<gene>
    <name evidence="5" type="ORF">G3M70_05540</name>
</gene>
<protein>
    <submittedName>
        <fullName evidence="5">DUF721 domain-containing protein</fullName>
    </submittedName>
</protein>
<feature type="region of interest" description="Disordered" evidence="4">
    <location>
        <begin position="732"/>
        <end position="759"/>
    </location>
</feature>
<dbReference type="InterPro" id="IPR011990">
    <property type="entry name" value="TPR-like_helical_dom_sf"/>
</dbReference>
<reference evidence="5 6" key="1">
    <citation type="submission" date="2020-02" db="EMBL/GenBank/DDBJ databases">
        <title>Genomic and physiological characterization of two novel Nitrospinaceae genera.</title>
        <authorList>
            <person name="Mueller A.J."/>
            <person name="Jung M.-Y."/>
            <person name="Strachan C.R."/>
            <person name="Herbold C.W."/>
            <person name="Kirkegaard R.H."/>
            <person name="Daims H."/>
        </authorList>
    </citation>
    <scope>NUCLEOTIDE SEQUENCE [LARGE SCALE GENOMIC DNA]</scope>
    <source>
        <strain evidence="5">EB</strain>
    </source>
</reference>
<dbReference type="InterPro" id="IPR051012">
    <property type="entry name" value="CellSynth/LPSAsmb/PSIAsmb"/>
</dbReference>
<dbReference type="KEGG" id="nli:G3M70_05540"/>
<dbReference type="PROSITE" id="PS50005">
    <property type="entry name" value="TPR"/>
    <property type="match status" value="2"/>
</dbReference>
<dbReference type="Pfam" id="PF05258">
    <property type="entry name" value="DciA"/>
    <property type="match status" value="1"/>
</dbReference>
<feature type="repeat" description="TPR" evidence="3">
    <location>
        <begin position="561"/>
        <end position="594"/>
    </location>
</feature>
<dbReference type="Pfam" id="PF13432">
    <property type="entry name" value="TPR_16"/>
    <property type="match status" value="4"/>
</dbReference>
<evidence type="ECO:0000256" key="2">
    <source>
        <dbReference type="ARBA" id="ARBA00022803"/>
    </source>
</evidence>
<dbReference type="Gene3D" id="1.25.40.10">
    <property type="entry name" value="Tetratricopeptide repeat domain"/>
    <property type="match status" value="3"/>
</dbReference>
<dbReference type="PROSITE" id="PS50293">
    <property type="entry name" value="TPR_REGION"/>
    <property type="match status" value="1"/>
</dbReference>
<accession>A0A7T0BUX4</accession>
<keyword evidence="2 3" id="KW-0802">TPR repeat</keyword>
<evidence type="ECO:0000313" key="5">
    <source>
        <dbReference type="EMBL" id="QPJ61378.1"/>
    </source>
</evidence>
<dbReference type="Proteomes" id="UP000594688">
    <property type="component" value="Chromosome"/>
</dbReference>
<keyword evidence="1" id="KW-0677">Repeat</keyword>
<dbReference type="InterPro" id="IPR019734">
    <property type="entry name" value="TPR_rpt"/>
</dbReference>
<organism evidence="5 6">
    <name type="scientific">Candidatus Nitronauta litoralis</name>
    <dbReference type="NCBI Taxonomy" id="2705533"/>
    <lineage>
        <taxon>Bacteria</taxon>
        <taxon>Pseudomonadati</taxon>
        <taxon>Nitrospinota/Tectimicrobiota group</taxon>
        <taxon>Nitrospinota</taxon>
        <taxon>Nitrospinia</taxon>
        <taxon>Nitrospinales</taxon>
        <taxon>Nitrospinaceae</taxon>
        <taxon>Candidatus Nitronauta</taxon>
    </lineage>
</organism>
<dbReference type="Pfam" id="PF13181">
    <property type="entry name" value="TPR_8"/>
    <property type="match status" value="1"/>
</dbReference>
<dbReference type="PANTHER" id="PTHR45586">
    <property type="entry name" value="TPR REPEAT-CONTAINING PROTEIN PA4667"/>
    <property type="match status" value="1"/>
</dbReference>
<proteinExistence type="predicted"/>
<dbReference type="SMART" id="SM00028">
    <property type="entry name" value="TPR"/>
    <property type="match status" value="13"/>
</dbReference>
<dbReference type="EMBL" id="CP048685">
    <property type="protein sequence ID" value="QPJ61378.1"/>
    <property type="molecule type" value="Genomic_DNA"/>
</dbReference>
<dbReference type="AlphaFoldDB" id="A0A7T0BUX4"/>
<dbReference type="InterPro" id="IPR007922">
    <property type="entry name" value="DciA-like"/>
</dbReference>
<feature type="repeat" description="TPR" evidence="3">
    <location>
        <begin position="595"/>
        <end position="628"/>
    </location>
</feature>
<feature type="compositionally biased region" description="Basic and acidic residues" evidence="4">
    <location>
        <begin position="741"/>
        <end position="759"/>
    </location>
</feature>
<name>A0A7T0BUX4_9BACT</name>
<evidence type="ECO:0000256" key="1">
    <source>
        <dbReference type="ARBA" id="ARBA00022737"/>
    </source>
</evidence>
<dbReference type="PANTHER" id="PTHR45586:SF1">
    <property type="entry name" value="LIPOPOLYSACCHARIDE ASSEMBLY PROTEIN B"/>
    <property type="match status" value="1"/>
</dbReference>
<evidence type="ECO:0000313" key="6">
    <source>
        <dbReference type="Proteomes" id="UP000594688"/>
    </source>
</evidence>
<dbReference type="SUPFAM" id="SSF48452">
    <property type="entry name" value="TPR-like"/>
    <property type="match status" value="3"/>
</dbReference>